<gene>
    <name evidence="1" type="ORF">S01H1_73705</name>
</gene>
<sequence length="31" mass="3720">MAARTTIMTTKRVWSPFLIKRMHNCQEELIL</sequence>
<evidence type="ECO:0000313" key="1">
    <source>
        <dbReference type="EMBL" id="GAG31004.1"/>
    </source>
</evidence>
<name>X0WJ81_9ZZZZ</name>
<protein>
    <submittedName>
        <fullName evidence="1">Uncharacterized protein</fullName>
    </submittedName>
</protein>
<accession>X0WJ81</accession>
<comment type="caution">
    <text evidence="1">The sequence shown here is derived from an EMBL/GenBank/DDBJ whole genome shotgun (WGS) entry which is preliminary data.</text>
</comment>
<reference evidence="1" key="1">
    <citation type="journal article" date="2014" name="Front. Microbiol.">
        <title>High frequency of phylogenetically diverse reductive dehalogenase-homologous genes in deep subseafloor sedimentary metagenomes.</title>
        <authorList>
            <person name="Kawai M."/>
            <person name="Futagami T."/>
            <person name="Toyoda A."/>
            <person name="Takaki Y."/>
            <person name="Nishi S."/>
            <person name="Hori S."/>
            <person name="Arai W."/>
            <person name="Tsubouchi T."/>
            <person name="Morono Y."/>
            <person name="Uchiyama I."/>
            <person name="Ito T."/>
            <person name="Fujiyama A."/>
            <person name="Inagaki F."/>
            <person name="Takami H."/>
        </authorList>
    </citation>
    <scope>NUCLEOTIDE SEQUENCE</scope>
    <source>
        <strain evidence="1">Expedition CK06-06</strain>
    </source>
</reference>
<proteinExistence type="predicted"/>
<organism evidence="1">
    <name type="scientific">marine sediment metagenome</name>
    <dbReference type="NCBI Taxonomy" id="412755"/>
    <lineage>
        <taxon>unclassified sequences</taxon>
        <taxon>metagenomes</taxon>
        <taxon>ecological metagenomes</taxon>
    </lineage>
</organism>
<dbReference type="AlphaFoldDB" id="X0WJ81"/>
<dbReference type="EMBL" id="BARS01049259">
    <property type="protein sequence ID" value="GAG31004.1"/>
    <property type="molecule type" value="Genomic_DNA"/>
</dbReference>
<feature type="non-terminal residue" evidence="1">
    <location>
        <position position="31"/>
    </location>
</feature>